<evidence type="ECO:0000313" key="2">
    <source>
        <dbReference type="Proteomes" id="UP001152888"/>
    </source>
</evidence>
<proteinExistence type="predicted"/>
<reference evidence="1" key="1">
    <citation type="submission" date="2022-03" db="EMBL/GenBank/DDBJ databases">
        <authorList>
            <person name="Sayadi A."/>
        </authorList>
    </citation>
    <scope>NUCLEOTIDE SEQUENCE</scope>
</reference>
<dbReference type="AlphaFoldDB" id="A0A9P0P010"/>
<evidence type="ECO:0008006" key="3">
    <source>
        <dbReference type="Google" id="ProtNLM"/>
    </source>
</evidence>
<dbReference type="Pfam" id="PF16053">
    <property type="entry name" value="MRP-S34"/>
    <property type="match status" value="1"/>
</dbReference>
<protein>
    <recommendedName>
        <fullName evidence="3">28S ribosomal protein S34, mitochondrial</fullName>
    </recommendedName>
</protein>
<dbReference type="OrthoDB" id="16434at2759"/>
<accession>A0A9P0P010</accession>
<gene>
    <name evidence="1" type="ORF">ACAOBT_LOCUS5578</name>
</gene>
<dbReference type="PANTHER" id="PTHR28589">
    <property type="entry name" value="28S RIBOSOMAL PROTEIN S34, MITOCHONDRIAL"/>
    <property type="match status" value="1"/>
</dbReference>
<keyword evidence="2" id="KW-1185">Reference proteome</keyword>
<dbReference type="GO" id="GO:0003735">
    <property type="term" value="F:structural constituent of ribosome"/>
    <property type="evidence" value="ECO:0007669"/>
    <property type="project" value="InterPro"/>
</dbReference>
<organism evidence="1 2">
    <name type="scientific">Acanthoscelides obtectus</name>
    <name type="common">Bean weevil</name>
    <name type="synonym">Bruchus obtectus</name>
    <dbReference type="NCBI Taxonomy" id="200917"/>
    <lineage>
        <taxon>Eukaryota</taxon>
        <taxon>Metazoa</taxon>
        <taxon>Ecdysozoa</taxon>
        <taxon>Arthropoda</taxon>
        <taxon>Hexapoda</taxon>
        <taxon>Insecta</taxon>
        <taxon>Pterygota</taxon>
        <taxon>Neoptera</taxon>
        <taxon>Endopterygota</taxon>
        <taxon>Coleoptera</taxon>
        <taxon>Polyphaga</taxon>
        <taxon>Cucujiformia</taxon>
        <taxon>Chrysomeloidea</taxon>
        <taxon>Chrysomelidae</taxon>
        <taxon>Bruchinae</taxon>
        <taxon>Bruchini</taxon>
        <taxon>Acanthoscelides</taxon>
    </lineage>
</organism>
<comment type="caution">
    <text evidence="1">The sequence shown here is derived from an EMBL/GenBank/DDBJ whole genome shotgun (WGS) entry which is preliminary data.</text>
</comment>
<name>A0A9P0P010_ACAOB</name>
<dbReference type="GO" id="GO:0005739">
    <property type="term" value="C:mitochondrion"/>
    <property type="evidence" value="ECO:0007669"/>
    <property type="project" value="InterPro"/>
</dbReference>
<dbReference type="PANTHER" id="PTHR28589:SF1">
    <property type="entry name" value="SMALL RIBOSOMAL SUBUNIT PROTEIN MS34"/>
    <property type="match status" value="1"/>
</dbReference>
<sequence>MPYKYIGRTTDFKGKTLWEILGNLKNYGVGRIVARSRFECQQEPSYYKILKVETLANPQEPSMDDVRKVRALVEKTFRGKTMSQPILIESSSYKADYKLIPRDEEAEYCKKSMQKTESKPEHILPRTMEFPPLLKELLIREAEAKGEKIEEPKLRIVYNKRSIRTNYRIAKEGETPTVEFAIGLGEPRSPGLYDIK</sequence>
<dbReference type="InterPro" id="IPR032053">
    <property type="entry name" value="Ribosomal_mS34"/>
</dbReference>
<dbReference type="EMBL" id="CAKOFQ010006713">
    <property type="protein sequence ID" value="CAH1964074.1"/>
    <property type="molecule type" value="Genomic_DNA"/>
</dbReference>
<evidence type="ECO:0000313" key="1">
    <source>
        <dbReference type="EMBL" id="CAH1964074.1"/>
    </source>
</evidence>
<dbReference type="Proteomes" id="UP001152888">
    <property type="component" value="Unassembled WGS sequence"/>
</dbReference>